<evidence type="ECO:0000313" key="3">
    <source>
        <dbReference type="EMBL" id="MCS0657542.1"/>
    </source>
</evidence>
<dbReference type="EMBL" id="JANUGU010000001">
    <property type="protein sequence ID" value="MCS0657542.1"/>
    <property type="molecule type" value="Genomic_DNA"/>
</dbReference>
<name>A0ABT2CU87_9BURK</name>
<evidence type="ECO:0000256" key="2">
    <source>
        <dbReference type="SAM" id="SignalP"/>
    </source>
</evidence>
<feature type="signal peptide" evidence="2">
    <location>
        <begin position="1"/>
        <end position="19"/>
    </location>
</feature>
<feature type="compositionally biased region" description="Basic and acidic residues" evidence="1">
    <location>
        <begin position="131"/>
        <end position="140"/>
    </location>
</feature>
<protein>
    <submittedName>
        <fullName evidence="3">DUF4124 domain-containing protein</fullName>
    </submittedName>
</protein>
<gene>
    <name evidence="3" type="ORF">NX778_05625</name>
</gene>
<evidence type="ECO:0000313" key="4">
    <source>
        <dbReference type="Proteomes" id="UP001204621"/>
    </source>
</evidence>
<feature type="compositionally biased region" description="Basic residues" evidence="1">
    <location>
        <begin position="104"/>
        <end position="113"/>
    </location>
</feature>
<accession>A0ABT2CU87</accession>
<feature type="chain" id="PRO_5047450870" evidence="2">
    <location>
        <begin position="20"/>
        <end position="148"/>
    </location>
</feature>
<keyword evidence="2" id="KW-0732">Signal</keyword>
<organism evidence="3 4">
    <name type="scientific">Massilia terrae</name>
    <dbReference type="NCBI Taxonomy" id="1811224"/>
    <lineage>
        <taxon>Bacteria</taxon>
        <taxon>Pseudomonadati</taxon>
        <taxon>Pseudomonadota</taxon>
        <taxon>Betaproteobacteria</taxon>
        <taxon>Burkholderiales</taxon>
        <taxon>Oxalobacteraceae</taxon>
        <taxon>Telluria group</taxon>
        <taxon>Massilia</taxon>
    </lineage>
</organism>
<evidence type="ECO:0000256" key="1">
    <source>
        <dbReference type="SAM" id="MobiDB-lite"/>
    </source>
</evidence>
<reference evidence="3 4" key="1">
    <citation type="submission" date="2022-08" db="EMBL/GenBank/DDBJ databases">
        <title>Reclassification of Massilia species as members of the genera Telluria, Duganella, Pseudoduganella, Mokoshia gen. nov. and Zemynaea gen. nov. using orthogonal and non-orthogonal genome-based approaches.</title>
        <authorList>
            <person name="Bowman J.P."/>
        </authorList>
    </citation>
    <scope>NUCLEOTIDE SEQUENCE [LARGE SCALE GENOMIC DNA]</scope>
    <source>
        <strain evidence="3 4">JCM 31606</strain>
    </source>
</reference>
<feature type="compositionally biased region" description="Basic and acidic residues" evidence="1">
    <location>
        <begin position="79"/>
        <end position="103"/>
    </location>
</feature>
<dbReference type="RefSeq" id="WP_258810682.1">
    <property type="nucleotide sequence ID" value="NZ_JANUGU010000001.1"/>
</dbReference>
<sequence length="148" mass="16372">MVRTILLAAACAQAQPALAQAIFKCTEHGKTEYRDRPCADGVQLQAPPAPAVAPAPPRGDREMLLEMEKLRLTQELRAERQRTTAAREARAQAREQRAEDAQRKRCAKLRLKQKWSSEDRARLTGAAASGAERKARRDAETLAVECPA</sequence>
<feature type="region of interest" description="Disordered" evidence="1">
    <location>
        <begin position="79"/>
        <end position="148"/>
    </location>
</feature>
<dbReference type="Proteomes" id="UP001204621">
    <property type="component" value="Unassembled WGS sequence"/>
</dbReference>
<proteinExistence type="predicted"/>
<keyword evidence="4" id="KW-1185">Reference proteome</keyword>
<comment type="caution">
    <text evidence="3">The sequence shown here is derived from an EMBL/GenBank/DDBJ whole genome shotgun (WGS) entry which is preliminary data.</text>
</comment>